<dbReference type="InterPro" id="IPR036465">
    <property type="entry name" value="vWFA_dom_sf"/>
</dbReference>
<feature type="region of interest" description="Disordered" evidence="1">
    <location>
        <begin position="1"/>
        <end position="27"/>
    </location>
</feature>
<sequence>MPVPENKATPETQAKQQSRVASDASSHTDVTAFVRQARTLATVAPASGPAQGRLIFAMDATASRQPSWDSAAVLQAEMFDTVAGIGSTLDIQLVFFRGISECKASAWYRDAARLRDSMTKVTCRAGHTQLARVLGHVEGQARDKKINALIYVGDCLEEDIDNLAGLAGQLALKGIKAFMFQEGYDPTAERAFREIARITGGAFARFDTSAADRLRDLLGAVASYAVGGINALEEYGNKTSSQDVKLLGSQLRKSR</sequence>
<dbReference type="SUPFAM" id="SSF53300">
    <property type="entry name" value="vWA-like"/>
    <property type="match status" value="1"/>
</dbReference>
<evidence type="ECO:0000256" key="1">
    <source>
        <dbReference type="SAM" id="MobiDB-lite"/>
    </source>
</evidence>
<dbReference type="Proteomes" id="UP000076335">
    <property type="component" value="Unassembled WGS sequence"/>
</dbReference>
<feature type="compositionally biased region" description="Polar residues" evidence="1">
    <location>
        <begin position="9"/>
        <end position="27"/>
    </location>
</feature>
<comment type="caution">
    <text evidence="2">The sequence shown here is derived from an EMBL/GenBank/DDBJ whole genome shotgun (WGS) entry which is preliminary data.</text>
</comment>
<gene>
    <name evidence="2" type="ORF">AUP42_20115</name>
</gene>
<dbReference type="AlphaFoldDB" id="A0A154L4X8"/>
<reference evidence="2 3" key="1">
    <citation type="submission" date="2015-12" db="EMBL/GenBank/DDBJ databases">
        <title>Genome sequence of Thalassospira lucentensis MCCC 1A02072.</title>
        <authorList>
            <person name="Lu L."/>
            <person name="Lai Q."/>
            <person name="Shao Z."/>
            <person name="Qian P."/>
        </authorList>
    </citation>
    <scope>NUCLEOTIDE SEQUENCE [LARGE SCALE GENOMIC DNA]</scope>
    <source>
        <strain evidence="2 3">MCCC 1A02072</strain>
    </source>
</reference>
<evidence type="ECO:0000313" key="2">
    <source>
        <dbReference type="EMBL" id="KZB64210.1"/>
    </source>
</evidence>
<dbReference type="EMBL" id="LPVY01000013">
    <property type="protein sequence ID" value="KZB64210.1"/>
    <property type="molecule type" value="Genomic_DNA"/>
</dbReference>
<accession>A0A154L4X8</accession>
<proteinExistence type="predicted"/>
<name>A0A154L4X8_9PROT</name>
<dbReference type="OrthoDB" id="5430236at2"/>
<evidence type="ECO:0008006" key="4">
    <source>
        <dbReference type="Google" id="ProtNLM"/>
    </source>
</evidence>
<evidence type="ECO:0000313" key="3">
    <source>
        <dbReference type="Proteomes" id="UP000076335"/>
    </source>
</evidence>
<protein>
    <recommendedName>
        <fullName evidence="4">VWA domain-containing protein</fullName>
    </recommendedName>
</protein>
<organism evidence="2 3">
    <name type="scientific">Thalassospira lucentensis</name>
    <dbReference type="NCBI Taxonomy" id="168935"/>
    <lineage>
        <taxon>Bacteria</taxon>
        <taxon>Pseudomonadati</taxon>
        <taxon>Pseudomonadota</taxon>
        <taxon>Alphaproteobacteria</taxon>
        <taxon>Rhodospirillales</taxon>
        <taxon>Thalassospiraceae</taxon>
        <taxon>Thalassospira</taxon>
    </lineage>
</organism>